<accession>A0A3G2UNX7</accession>
<dbReference type="PANTHER" id="PTHR10302">
    <property type="entry name" value="SINGLE-STRANDED DNA-BINDING PROTEIN"/>
    <property type="match status" value="1"/>
</dbReference>
<evidence type="ECO:0000256" key="4">
    <source>
        <dbReference type="RuleBase" id="RU000524"/>
    </source>
</evidence>
<name>A0A3G2UNX7_SPHYA</name>
<dbReference type="Proteomes" id="UP000515377">
    <property type="component" value="Plasmid unnamed1"/>
</dbReference>
<dbReference type="Pfam" id="PF00436">
    <property type="entry name" value="SSB"/>
    <property type="match status" value="1"/>
</dbReference>
<evidence type="ECO:0000256" key="1">
    <source>
        <dbReference type="ARBA" id="ARBA00023125"/>
    </source>
</evidence>
<reference evidence="5 7" key="1">
    <citation type="submission" date="2018-10" db="EMBL/GenBank/DDBJ databases">
        <title>Characterization and genome analysis of a novel bacterium Sphingobium yanoikuyae SJTF8 capable of degrading PAHs.</title>
        <authorList>
            <person name="Yin C."/>
            <person name="Xiong W."/>
            <person name="Liang R."/>
        </authorList>
    </citation>
    <scope>NUCLEOTIDE SEQUENCE [LARGE SCALE GENOMIC DNA]</scope>
    <source>
        <strain evidence="5 7">SJTF8</strain>
        <plasmid evidence="5">pF1</plasmid>
        <plasmid evidence="7">pf1</plasmid>
    </source>
</reference>
<evidence type="ECO:0000313" key="7">
    <source>
        <dbReference type="Proteomes" id="UP000280708"/>
    </source>
</evidence>
<dbReference type="InterPro" id="IPR012340">
    <property type="entry name" value="NA-bd_OB-fold"/>
</dbReference>
<evidence type="ECO:0000256" key="3">
    <source>
        <dbReference type="PIRNR" id="PIRNR002070"/>
    </source>
</evidence>
<geneLocation type="plasmid" evidence="5">
    <name>pF1</name>
</geneLocation>
<dbReference type="GO" id="GO:0006260">
    <property type="term" value="P:DNA replication"/>
    <property type="evidence" value="ECO:0007669"/>
    <property type="project" value="InterPro"/>
</dbReference>
<dbReference type="PANTHER" id="PTHR10302:SF0">
    <property type="entry name" value="SINGLE-STRANDED DNA-BINDING PROTEIN, MITOCHONDRIAL"/>
    <property type="match status" value="1"/>
</dbReference>
<dbReference type="GO" id="GO:0003697">
    <property type="term" value="F:single-stranded DNA binding"/>
    <property type="evidence" value="ECO:0007669"/>
    <property type="project" value="InterPro"/>
</dbReference>
<dbReference type="RefSeq" id="WP_069336081.1">
    <property type="nucleotide sequence ID" value="NZ_CALUBW010000299.1"/>
</dbReference>
<dbReference type="PROSITE" id="PS50935">
    <property type="entry name" value="SSB"/>
    <property type="match status" value="1"/>
</dbReference>
<dbReference type="CDD" id="cd04496">
    <property type="entry name" value="SSB_OBF"/>
    <property type="match status" value="1"/>
</dbReference>
<dbReference type="GO" id="GO:0009295">
    <property type="term" value="C:nucleoid"/>
    <property type="evidence" value="ECO:0007669"/>
    <property type="project" value="TreeGrafter"/>
</dbReference>
<geneLocation type="plasmid" evidence="7">
    <name>pf1</name>
</geneLocation>
<dbReference type="EMBL" id="CP033227">
    <property type="protein sequence ID" value="AYO75788.1"/>
    <property type="molecule type" value="Genomic_DNA"/>
</dbReference>
<dbReference type="GO" id="GO:0006310">
    <property type="term" value="P:DNA recombination"/>
    <property type="evidence" value="ECO:0007669"/>
    <property type="project" value="UniProtKB-KW"/>
</dbReference>
<evidence type="ECO:0000313" key="5">
    <source>
        <dbReference type="EMBL" id="AYO75788.1"/>
    </source>
</evidence>
<dbReference type="PIRSF" id="PIRSF002070">
    <property type="entry name" value="SSB"/>
    <property type="match status" value="1"/>
</dbReference>
<organism evidence="5 7">
    <name type="scientific">Sphingobium yanoikuyae</name>
    <name type="common">Sphingomonas yanoikuyae</name>
    <dbReference type="NCBI Taxonomy" id="13690"/>
    <lineage>
        <taxon>Bacteria</taxon>
        <taxon>Pseudomonadati</taxon>
        <taxon>Pseudomonadota</taxon>
        <taxon>Alphaproteobacteria</taxon>
        <taxon>Sphingomonadales</taxon>
        <taxon>Sphingomonadaceae</taxon>
        <taxon>Sphingobium</taxon>
    </lineage>
</organism>
<keyword evidence="1 3" id="KW-0238">DNA-binding</keyword>
<geneLocation type="plasmid" evidence="6 8">
    <name>unnamed1</name>
</geneLocation>
<sequence length="112" mass="12793">MNNVNLVGRITRTPELREVNRTTSVATIFVATDRPKLNKDGHTYKGEDGFTVKETEYHKVTCFNGLAKAIANNRQKGDLIAIEGRLHYTRWQDVDGNDRYGCEIIADRAEFY</sequence>
<evidence type="ECO:0000313" key="6">
    <source>
        <dbReference type="EMBL" id="QNG49483.1"/>
    </source>
</evidence>
<keyword evidence="5" id="KW-0614">Plasmid</keyword>
<protein>
    <recommendedName>
        <fullName evidence="3 4">Single-stranded DNA-binding protein</fullName>
    </recommendedName>
</protein>
<evidence type="ECO:0000313" key="8">
    <source>
        <dbReference type="Proteomes" id="UP000515377"/>
    </source>
</evidence>
<reference evidence="6 8" key="2">
    <citation type="submission" date="2020-07" db="EMBL/GenBank/DDBJ databases">
        <title>Whole genome sequence of Sphingobium yanoikuyae A3.</title>
        <authorList>
            <person name="Han S.-S."/>
        </authorList>
    </citation>
    <scope>NUCLEOTIDE SEQUENCE [LARGE SCALE GENOMIC DNA]</scope>
    <source>
        <strain evidence="6 8">A3</strain>
        <plasmid evidence="6 8">unnamed1</plasmid>
    </source>
</reference>
<dbReference type="EMBL" id="CP060123">
    <property type="protein sequence ID" value="QNG49483.1"/>
    <property type="molecule type" value="Genomic_DNA"/>
</dbReference>
<proteinExistence type="predicted"/>
<gene>
    <name evidence="5" type="primary">ssb</name>
    <name evidence="5" type="ORF">EBF16_02120</name>
    <name evidence="6" type="ORF">H3V42_32155</name>
</gene>
<dbReference type="InterPro" id="IPR000424">
    <property type="entry name" value="Primosome_PriB/ssb"/>
</dbReference>
<keyword evidence="2" id="KW-0233">DNA recombination</keyword>
<dbReference type="NCBIfam" id="TIGR00621">
    <property type="entry name" value="ssb"/>
    <property type="match status" value="1"/>
</dbReference>
<dbReference type="SUPFAM" id="SSF50249">
    <property type="entry name" value="Nucleic acid-binding proteins"/>
    <property type="match status" value="1"/>
</dbReference>
<dbReference type="AlphaFoldDB" id="A0A3G2UNX7"/>
<dbReference type="Proteomes" id="UP000280708">
    <property type="component" value="Plasmid pF1"/>
</dbReference>
<dbReference type="Gene3D" id="2.40.50.140">
    <property type="entry name" value="Nucleic acid-binding proteins"/>
    <property type="match status" value="1"/>
</dbReference>
<dbReference type="InterPro" id="IPR011344">
    <property type="entry name" value="ssDNA-bd"/>
</dbReference>
<evidence type="ECO:0000256" key="2">
    <source>
        <dbReference type="ARBA" id="ARBA00023172"/>
    </source>
</evidence>